<evidence type="ECO:0008006" key="3">
    <source>
        <dbReference type="Google" id="ProtNLM"/>
    </source>
</evidence>
<name>A0A1V5SDU5_9BACT</name>
<proteinExistence type="predicted"/>
<accession>A0A1V5SDU5</accession>
<gene>
    <name evidence="2" type="ORF">BWY43_00377</name>
</gene>
<keyword evidence="1" id="KW-1133">Transmembrane helix</keyword>
<reference evidence="2" key="1">
    <citation type="submission" date="2017-02" db="EMBL/GenBank/DDBJ databases">
        <title>Delving into the versatile metabolic prowess of the omnipresent phylum Bacteroidetes.</title>
        <authorList>
            <person name="Nobu M.K."/>
            <person name="Mei R."/>
            <person name="Narihiro T."/>
            <person name="Kuroda K."/>
            <person name="Liu W.-T."/>
        </authorList>
    </citation>
    <scope>NUCLEOTIDE SEQUENCE</scope>
    <source>
        <strain evidence="2">ADurb.Bin280</strain>
    </source>
</reference>
<comment type="caution">
    <text evidence="2">The sequence shown here is derived from an EMBL/GenBank/DDBJ whole genome shotgun (WGS) entry which is preliminary data.</text>
</comment>
<sequence length="968" mass="108729">MNNEASGKPILSYRLAGLLALVILTTTLIFLNRARLGIGADDLSLHVPSNTCQDPNSSSCPAKFFSIDCQKSTTSCHIFSSSESNSVIVSETLAVGAEGAIIARGEKLEFKVADKGESPSDKNLFVEVQYIDTLKDSTSERDYNRPSLFVKKPVTDEQVKLIGLEGRGDGAQKSAFALFNQGDYSVISSENGFFSLGLEVPKGASSDLNVKRVSISSVDDQSLRNYNRALLAAMGYKEQKINYSAPNGPLWFSRDISNPVFQYDKPQNTDEREQIYKSAALNEESIIQFSIVPQENMSNVSINTTLDKNIFDSTIYQIAHDYKKMGYDAAAPGSYALLPDRLIKPSTTIKAGETTTYYLKIKNKAQITPGVKNGQIIISQNNVNKFNIPVSLQIKDFKLLESPVENFVYAQPYEKKYSQSVENVYKDISSHGLNIKYPIADKDSIKIIKSNQGAVGFDTRIFEQRMQELSKFNLISNNHHFINVYLHDELISALNLKEKTLYEQLSNENFVRTYGALIDKLNEIAKSYDSVFVYSVTDEPSNNERKRVISDRLYRIIKSKASQTWVTYYYKCNFKINSDNYSPKGTKIPSLESLIDHKLYSLKHVGGTEYLQDIAKFGFYTTYISQNRNPSINRFAHGLYAYKVSPSAIGVYAYGDYIGDPYNDFDNAWNAVKLYQSDFLLSYPTDSGEMTPTLSFESISEGIKDQRYLYTLESLAKNNQSKEAIEARSFLEAVKTKLKTDSSTILAATNSLNASQVLQQSFSFTFKGEKFDSFEKIKGKIASYIEKITNQGDTGGQVVSDGKISLKRGYNPFTINELGYSYKIEAKYLKNIKIYSFSTKTKNSWNLENSSASQGVKLEEGLAYYIQNRNSKAVEISYTKEKSTIKDCATLNKGWNLISATTDDIFYHNQKFCINQSEGSSLEQLSSSGKIYKTIYKIDKKSGALKAMNVSKSVDLISQFDPVWIYLF</sequence>
<evidence type="ECO:0000313" key="2">
    <source>
        <dbReference type="EMBL" id="OQA52709.1"/>
    </source>
</evidence>
<dbReference type="Proteomes" id="UP000485367">
    <property type="component" value="Unassembled WGS sequence"/>
</dbReference>
<organism evidence="2">
    <name type="scientific">candidate division WS2 bacterium ADurb.Bin280</name>
    <dbReference type="NCBI Taxonomy" id="1852829"/>
    <lineage>
        <taxon>Bacteria</taxon>
        <taxon>candidate division WS2</taxon>
    </lineage>
</organism>
<dbReference type="AlphaFoldDB" id="A0A1V5SDU5"/>
<protein>
    <recommendedName>
        <fullName evidence="3">Glycoside hydrolase 123 C-terminal domain-containing protein</fullName>
    </recommendedName>
</protein>
<evidence type="ECO:0000256" key="1">
    <source>
        <dbReference type="SAM" id="Phobius"/>
    </source>
</evidence>
<dbReference type="EMBL" id="MWBO01000023">
    <property type="protein sequence ID" value="OQA52709.1"/>
    <property type="molecule type" value="Genomic_DNA"/>
</dbReference>
<keyword evidence="1" id="KW-0472">Membrane</keyword>
<feature type="transmembrane region" description="Helical" evidence="1">
    <location>
        <begin position="12"/>
        <end position="31"/>
    </location>
</feature>
<keyword evidence="1" id="KW-0812">Transmembrane</keyword>